<dbReference type="InterPro" id="IPR038740">
    <property type="entry name" value="BioF2-like_GNAT_dom"/>
</dbReference>
<dbReference type="Gene3D" id="3.40.630.30">
    <property type="match status" value="1"/>
</dbReference>
<gene>
    <name evidence="2" type="ORF">HXN33_01880</name>
</gene>
<name>A0A930HWV8_9BACT</name>
<organism evidence="2 3">
    <name type="scientific">Prevotella histicola</name>
    <dbReference type="NCBI Taxonomy" id="470565"/>
    <lineage>
        <taxon>Bacteria</taxon>
        <taxon>Pseudomonadati</taxon>
        <taxon>Bacteroidota</taxon>
        <taxon>Bacteroidia</taxon>
        <taxon>Bacteroidales</taxon>
        <taxon>Prevotellaceae</taxon>
        <taxon>Prevotella</taxon>
    </lineage>
</organism>
<sequence length="331" mass="38528">MFKVRQYTREDELEWNNFVENSKQGTFLFNRSYMDYHADRFHDCSLMVYRKDRLYALLPANRVDTTLYSHQGLTYGGLITNAEATAVGVCEAFLEINKYLYGIGIQHVLYKCMPWIYHRIPAEEDLYALFHVCKARLIHRYIASTIDQTNPIKWRKDRQHGVKSALKEGLIIERKSKDLGLFWDILTNNLQATYHAKPVHTLEEMTLLTHHFPDNIPLYMARQGDKYLAGVLLYVTSNVVHTQYISATTEGKELHAVDAICHQIIKEDYKDVHFFDFGTSNEDSGDYLNAGLIQQKEGFGARAVCYDQYEWDITEDILTPYSLPTIRKQND</sequence>
<evidence type="ECO:0000259" key="1">
    <source>
        <dbReference type="Pfam" id="PF13480"/>
    </source>
</evidence>
<evidence type="ECO:0000313" key="3">
    <source>
        <dbReference type="Proteomes" id="UP000757461"/>
    </source>
</evidence>
<feature type="domain" description="BioF2-like acetyltransferase" evidence="1">
    <location>
        <begin position="172"/>
        <end position="283"/>
    </location>
</feature>
<dbReference type="SUPFAM" id="SSF55729">
    <property type="entry name" value="Acyl-CoA N-acyltransferases (Nat)"/>
    <property type="match status" value="1"/>
</dbReference>
<evidence type="ECO:0000313" key="2">
    <source>
        <dbReference type="EMBL" id="MBF1414307.1"/>
    </source>
</evidence>
<dbReference type="InterPro" id="IPR016181">
    <property type="entry name" value="Acyl_CoA_acyltransferase"/>
</dbReference>
<dbReference type="Pfam" id="PF13480">
    <property type="entry name" value="Acetyltransf_6"/>
    <property type="match status" value="1"/>
</dbReference>
<dbReference type="EMBL" id="JABZSQ010000017">
    <property type="protein sequence ID" value="MBF1414307.1"/>
    <property type="molecule type" value="Genomic_DNA"/>
</dbReference>
<accession>A0A930HWV8</accession>
<protein>
    <submittedName>
        <fullName evidence="2">GNAT family N-acetyltransferase</fullName>
    </submittedName>
</protein>
<dbReference type="AlphaFoldDB" id="A0A930HWV8"/>
<reference evidence="2" key="1">
    <citation type="submission" date="2020-04" db="EMBL/GenBank/DDBJ databases">
        <title>Deep metagenomics examines the oral microbiome during advanced dental caries in children, revealing novel taxa and co-occurrences with host molecules.</title>
        <authorList>
            <person name="Baker J.L."/>
            <person name="Morton J.T."/>
            <person name="Dinis M."/>
            <person name="Alvarez R."/>
            <person name="Tran N.C."/>
            <person name="Knight R."/>
            <person name="Edlund A."/>
        </authorList>
    </citation>
    <scope>NUCLEOTIDE SEQUENCE</scope>
    <source>
        <strain evidence="2">JCVI_25_bin.9</strain>
    </source>
</reference>
<dbReference type="Proteomes" id="UP000757461">
    <property type="component" value="Unassembled WGS sequence"/>
</dbReference>
<proteinExistence type="predicted"/>
<comment type="caution">
    <text evidence="2">The sequence shown here is derived from an EMBL/GenBank/DDBJ whole genome shotgun (WGS) entry which is preliminary data.</text>
</comment>